<accession>A0A1G1SSQ6</accession>
<dbReference type="SUPFAM" id="SSF101898">
    <property type="entry name" value="NHL repeat"/>
    <property type="match status" value="1"/>
</dbReference>
<protein>
    <recommendedName>
        <fullName evidence="3">SMP-30/Gluconolactonase/LRE-like region domain-containing protein</fullName>
    </recommendedName>
</protein>
<evidence type="ECO:0000313" key="2">
    <source>
        <dbReference type="Proteomes" id="UP000176294"/>
    </source>
</evidence>
<dbReference type="EMBL" id="MDZB01000159">
    <property type="protein sequence ID" value="OGX81641.1"/>
    <property type="molecule type" value="Genomic_DNA"/>
</dbReference>
<proteinExistence type="predicted"/>
<organism evidence="1 2">
    <name type="scientific">Hymenobacter lapidarius</name>
    <dbReference type="NCBI Taxonomy" id="1908237"/>
    <lineage>
        <taxon>Bacteria</taxon>
        <taxon>Pseudomonadati</taxon>
        <taxon>Bacteroidota</taxon>
        <taxon>Cytophagia</taxon>
        <taxon>Cytophagales</taxon>
        <taxon>Hymenobacteraceae</taxon>
        <taxon>Hymenobacter</taxon>
    </lineage>
</organism>
<keyword evidence="2" id="KW-1185">Reference proteome</keyword>
<dbReference type="RefSeq" id="WP_070730559.1">
    <property type="nucleotide sequence ID" value="NZ_MDZB01000159.1"/>
</dbReference>
<name>A0A1G1SSQ6_9BACT</name>
<gene>
    <name evidence="1" type="ORF">BEN47_19100</name>
</gene>
<evidence type="ECO:0000313" key="1">
    <source>
        <dbReference type="EMBL" id="OGX81641.1"/>
    </source>
</evidence>
<dbReference type="Proteomes" id="UP000176294">
    <property type="component" value="Unassembled WGS sequence"/>
</dbReference>
<dbReference type="Gene3D" id="2.120.10.30">
    <property type="entry name" value="TolB, C-terminal domain"/>
    <property type="match status" value="1"/>
</dbReference>
<comment type="caution">
    <text evidence="1">The sequence shown here is derived from an EMBL/GenBank/DDBJ whole genome shotgun (WGS) entry which is preliminary data.</text>
</comment>
<dbReference type="InterPro" id="IPR011042">
    <property type="entry name" value="6-blade_b-propeller_TolB-like"/>
</dbReference>
<sequence length="221" mass="24153">MTKLAAELDAYDVVSTSEGLFYRTLRPGPAGSVAAYFHHNLVEQASISAAAYNAAKYRGLVGPYQDGEAVAFLPSGHSLRCHFHENVVREFTPEGSIVRVLPASVDPGMGLYALAVDGDEHLWVADPAMHRVAGYAQDGRPLGVVGGSEELVPGEFDHPEDVVVYDGAYLFVSDMGHQRVAVVDTRTLACGTYRAFDQPVWEYRRCLGREVVRLHDGLYLL</sequence>
<evidence type="ECO:0008006" key="3">
    <source>
        <dbReference type="Google" id="ProtNLM"/>
    </source>
</evidence>
<dbReference type="OrthoDB" id="964296at2"/>
<dbReference type="AlphaFoldDB" id="A0A1G1SSQ6"/>
<reference evidence="1 2" key="1">
    <citation type="submission" date="2016-08" db="EMBL/GenBank/DDBJ databases">
        <title>Hymenobacter coccineus sp. nov., Hymenobacter lapidarius sp. nov. and Hymenobacter glacialis sp. nov., isolated from Antarctic soil.</title>
        <authorList>
            <person name="Sedlacek I."/>
            <person name="Kralova S."/>
            <person name="Kyrova K."/>
            <person name="Maslanova I."/>
            <person name="Stankova E."/>
            <person name="Vrbovska V."/>
            <person name="Nemec M."/>
            <person name="Bartak M."/>
            <person name="Svec P."/>
            <person name="Busse H.-J."/>
            <person name="Pantucek R."/>
        </authorList>
    </citation>
    <scope>NUCLEOTIDE SEQUENCE [LARGE SCALE GENOMIC DNA]</scope>
    <source>
        <strain evidence="1 2">CCM 8643</strain>
    </source>
</reference>